<dbReference type="AlphaFoldDB" id="A0AAN8VPF9"/>
<name>A0AAN8VPF9_9MAGN</name>
<sequence>MAASNGFGTCSKEMINVFHSIDRDVYTKLVMHLHKDPEESMQVLALWLWLEQSSHGFMNIVERIRLLPENIISAVAEESVLCLKCIESDMFPFSSDAEEIPLLQGLSEDPHDVISLRYFHENRLSTGQGVSYMNMEVCLKACDDIMTQVIEKKQTLVMGSSHSVASSSLGTAGGVGAMGQDVGLGDDLQTPVIIGNDVINGSIIDLSPSYPSNYNAPGAGVISAPSIMNSVVPAATNAEHAYLAGQGYVAFDPENWQIVINEELGGLMSRLHLPFDEEAPREGEQTDEVAPDDRTIFLTFSKGYPISKEEVRNFFTRRHGDIIEAILMQDLKEGDQQVLYARLVVHQLSMIDLVLEGKTKAKFVINGKHVWARKFVKRAP</sequence>
<dbReference type="PANTHER" id="PTHR33527:SF28">
    <property type="entry name" value="GB|AAD43168.1"/>
    <property type="match status" value="1"/>
</dbReference>
<evidence type="ECO:0000313" key="2">
    <source>
        <dbReference type="EMBL" id="KAK6933339.1"/>
    </source>
</evidence>
<evidence type="ECO:0000313" key="3">
    <source>
        <dbReference type="Proteomes" id="UP001370490"/>
    </source>
</evidence>
<dbReference type="Proteomes" id="UP001370490">
    <property type="component" value="Unassembled WGS sequence"/>
</dbReference>
<protein>
    <recommendedName>
        <fullName evidence="4">RRM domain-containing protein</fullName>
    </recommendedName>
</protein>
<organism evidence="1 3">
    <name type="scientific">Dillenia turbinata</name>
    <dbReference type="NCBI Taxonomy" id="194707"/>
    <lineage>
        <taxon>Eukaryota</taxon>
        <taxon>Viridiplantae</taxon>
        <taxon>Streptophyta</taxon>
        <taxon>Embryophyta</taxon>
        <taxon>Tracheophyta</taxon>
        <taxon>Spermatophyta</taxon>
        <taxon>Magnoliopsida</taxon>
        <taxon>eudicotyledons</taxon>
        <taxon>Gunneridae</taxon>
        <taxon>Pentapetalae</taxon>
        <taxon>Dilleniales</taxon>
        <taxon>Dilleniaceae</taxon>
        <taxon>Dillenia</taxon>
    </lineage>
</organism>
<dbReference type="EMBL" id="JBAMMX010000009">
    <property type="protein sequence ID" value="KAK6933339.1"/>
    <property type="molecule type" value="Genomic_DNA"/>
</dbReference>
<evidence type="ECO:0000313" key="1">
    <source>
        <dbReference type="EMBL" id="KAK6933277.1"/>
    </source>
</evidence>
<keyword evidence="3" id="KW-1185">Reference proteome</keyword>
<proteinExistence type="predicted"/>
<gene>
    <name evidence="1" type="ORF">RJ641_036171</name>
    <name evidence="2" type="ORF">RJ641_036233</name>
</gene>
<accession>A0AAN8VPF9</accession>
<dbReference type="PANTHER" id="PTHR33527">
    <property type="entry name" value="OS07G0274300 PROTEIN"/>
    <property type="match status" value="1"/>
</dbReference>
<evidence type="ECO:0008006" key="4">
    <source>
        <dbReference type="Google" id="ProtNLM"/>
    </source>
</evidence>
<reference evidence="1 3" key="1">
    <citation type="submission" date="2023-12" db="EMBL/GenBank/DDBJ databases">
        <title>A high-quality genome assembly for Dillenia turbinata (Dilleniales).</title>
        <authorList>
            <person name="Chanderbali A."/>
        </authorList>
    </citation>
    <scope>NUCLEOTIDE SEQUENCE [LARGE SCALE GENOMIC DNA]</scope>
    <source>
        <strain evidence="1">LSX21</strain>
        <tissue evidence="1">Leaf</tissue>
    </source>
</reference>
<dbReference type="EMBL" id="JBAMMX010000009">
    <property type="protein sequence ID" value="KAK6933277.1"/>
    <property type="molecule type" value="Genomic_DNA"/>
</dbReference>
<comment type="caution">
    <text evidence="1">The sequence shown here is derived from an EMBL/GenBank/DDBJ whole genome shotgun (WGS) entry which is preliminary data.</text>
</comment>